<organism evidence="3 4">
    <name type="scientific">Thermococcus radiotolerans</name>
    <dbReference type="NCBI Taxonomy" id="187880"/>
    <lineage>
        <taxon>Archaea</taxon>
        <taxon>Methanobacteriati</taxon>
        <taxon>Methanobacteriota</taxon>
        <taxon>Thermococci</taxon>
        <taxon>Thermococcales</taxon>
        <taxon>Thermococcaceae</taxon>
        <taxon>Thermococcus</taxon>
    </lineage>
</organism>
<reference evidence="3 4" key="1">
    <citation type="submission" date="2016-04" db="EMBL/GenBank/DDBJ databases">
        <title>Complete genome sequence of Thermococcus radiotolerans type strain EJ2.</title>
        <authorList>
            <person name="Oger P.M."/>
        </authorList>
    </citation>
    <scope>NUCLEOTIDE SEQUENCE [LARGE SCALE GENOMIC DNA]</scope>
    <source>
        <strain evidence="3 4">EJ2</strain>
    </source>
</reference>
<dbReference type="Gene3D" id="3.40.50.10640">
    <property type="entry name" value="SSO1389-like"/>
    <property type="match status" value="1"/>
</dbReference>
<dbReference type="InterPro" id="IPR053857">
    <property type="entry name" value="Csx1_CARF"/>
</dbReference>
<feature type="domain" description="CRISPR system endoribonuclease Csx1-like HEPN" evidence="1">
    <location>
        <begin position="335"/>
        <end position="399"/>
    </location>
</feature>
<dbReference type="AlphaFoldDB" id="A0A2Z2MVJ4"/>
<evidence type="ECO:0000259" key="2">
    <source>
        <dbReference type="Pfam" id="PF22230"/>
    </source>
</evidence>
<dbReference type="EMBL" id="CP015106">
    <property type="protein sequence ID" value="ASJ13868.1"/>
    <property type="molecule type" value="Genomic_DNA"/>
</dbReference>
<dbReference type="PANTHER" id="PTHR37169">
    <property type="entry name" value="CRISPR SYSTEM ENDORIBONUCLEASE CSX1-RELATED"/>
    <property type="match status" value="1"/>
</dbReference>
<sequence length="426" mass="47831">MKLLVISWGDFERWRETKYRFGEESSVGPSTLPILQKAIKPDWTVIVLSDTLGRDFSSIEALREDVKSRVMDFLERIGAGREVDVLIVPGIGHFAHGTFKGGAMDTYYYLLHGISQILPPKGDLDVHFDSTHGLNYITLLAYRALKELLGIAAITNKVTFTAYNSDPLVPDITKELTINVIEAGEVKPLPLFEPLPPNTKDYLGNFSLQGEDYGNVLQSLKKLREIRDQRGRLNAWISSVVNGLPLVFTSAFPEMEIVSGAVEELADVYTRAVEVSPGSVERKLSLGRGFGALVKLSFQAKVLEMDRLPKEELSMEELVEISERIFRGRVLASTKTELDRLAKSVKLDTNGWIRYSELLRLLGKNPNSQVDDRNFLAHAGLEANLIEVKREGELYVRYTKENVKYGGAMKEPWKVIETILTRTLEG</sequence>
<feature type="domain" description="CRISPR system endoribonuclease Csx1 CARF" evidence="2">
    <location>
        <begin position="3"/>
        <end position="167"/>
    </location>
</feature>
<dbReference type="PANTHER" id="PTHR37169:SF1">
    <property type="entry name" value="CRISPR SYSTEM ENDORIBONUCLEASE CSX1"/>
    <property type="match status" value="1"/>
</dbReference>
<accession>A0A2Z2MVJ4</accession>
<keyword evidence="4" id="KW-1185">Reference proteome</keyword>
<dbReference type="Pfam" id="PF09455">
    <property type="entry name" value="Csx1_HEPN"/>
    <property type="match status" value="1"/>
</dbReference>
<name>A0A2Z2MVJ4_9EURY</name>
<dbReference type="RefSeq" id="WP_088866075.1">
    <property type="nucleotide sequence ID" value="NZ_CP015106.1"/>
</dbReference>
<dbReference type="NCBIfam" id="TIGR02549">
    <property type="entry name" value="CRISPR_DxTHG"/>
    <property type="match status" value="1"/>
</dbReference>
<gene>
    <name evidence="3" type="ORF">A3L10_01480</name>
</gene>
<dbReference type="NCBIfam" id="TIGR01897">
    <property type="entry name" value="cas_MJ1666"/>
    <property type="match status" value="1"/>
</dbReference>
<dbReference type="Proteomes" id="UP000250085">
    <property type="component" value="Chromosome"/>
</dbReference>
<dbReference type="Pfam" id="PF22230">
    <property type="entry name" value="Csx1_CARF"/>
    <property type="match status" value="1"/>
</dbReference>
<protein>
    <submittedName>
        <fullName evidence="3">CRISPR-associated protein</fullName>
    </submittedName>
</protein>
<evidence type="ECO:0000313" key="4">
    <source>
        <dbReference type="Proteomes" id="UP000250085"/>
    </source>
</evidence>
<evidence type="ECO:0000313" key="3">
    <source>
        <dbReference type="EMBL" id="ASJ13868.1"/>
    </source>
</evidence>
<dbReference type="OrthoDB" id="102285at2157"/>
<evidence type="ECO:0000259" key="1">
    <source>
        <dbReference type="Pfam" id="PF09455"/>
    </source>
</evidence>
<proteinExistence type="predicted"/>
<dbReference type="KEGG" id="trl:A3L10_01480"/>
<dbReference type="SUPFAM" id="SSF160980">
    <property type="entry name" value="SSO1389-like"/>
    <property type="match status" value="1"/>
</dbReference>
<dbReference type="InterPro" id="IPR019016">
    <property type="entry name" value="Csx1-like_HEPN"/>
</dbReference>
<dbReference type="InterPro" id="IPR052875">
    <property type="entry name" value="CRISPR_assoc_ribonuclease"/>
</dbReference>
<dbReference type="InterPro" id="IPR010171">
    <property type="entry name" value="CRISPR_Csx1"/>
</dbReference>
<dbReference type="InterPro" id="IPR013383">
    <property type="entry name" value="CRISPR-assoc_prot_DxTHG_CS"/>
</dbReference>
<dbReference type="GeneID" id="33327478"/>